<dbReference type="Proteomes" id="UP000320390">
    <property type="component" value="Chromosome"/>
</dbReference>
<dbReference type="SUPFAM" id="SSF55486">
    <property type="entry name" value="Metalloproteases ('zincins'), catalytic domain"/>
    <property type="match status" value="1"/>
</dbReference>
<evidence type="ECO:0000313" key="2">
    <source>
        <dbReference type="EMBL" id="QDV04902.1"/>
    </source>
</evidence>
<evidence type="ECO:0000259" key="1">
    <source>
        <dbReference type="PROSITE" id="PS50215"/>
    </source>
</evidence>
<reference evidence="2 3" key="1">
    <citation type="submission" date="2019-02" db="EMBL/GenBank/DDBJ databases">
        <title>Deep-cultivation of Planctomycetes and their phenomic and genomic characterization uncovers novel biology.</title>
        <authorList>
            <person name="Wiegand S."/>
            <person name="Jogler M."/>
            <person name="Boedeker C."/>
            <person name="Pinto D."/>
            <person name="Vollmers J."/>
            <person name="Rivas-Marin E."/>
            <person name="Kohn T."/>
            <person name="Peeters S.H."/>
            <person name="Heuer A."/>
            <person name="Rast P."/>
            <person name="Oberbeckmann S."/>
            <person name="Bunk B."/>
            <person name="Jeske O."/>
            <person name="Meyerdierks A."/>
            <person name="Storesund J.E."/>
            <person name="Kallscheuer N."/>
            <person name="Luecker S."/>
            <person name="Lage O.M."/>
            <person name="Pohl T."/>
            <person name="Merkel B.J."/>
            <person name="Hornburger P."/>
            <person name="Mueller R.-W."/>
            <person name="Bruemmer F."/>
            <person name="Labrenz M."/>
            <person name="Spormann A.M."/>
            <person name="Op den Camp H."/>
            <person name="Overmann J."/>
            <person name="Amann R."/>
            <person name="Jetten M.S.M."/>
            <person name="Mascher T."/>
            <person name="Medema M.H."/>
            <person name="Devos D.P."/>
            <person name="Kaster A.-K."/>
            <person name="Ovreas L."/>
            <person name="Rohde M."/>
            <person name="Galperin M.Y."/>
            <person name="Jogler C."/>
        </authorList>
    </citation>
    <scope>NUCLEOTIDE SEQUENCE [LARGE SCALE GENOMIC DNA]</scope>
    <source>
        <strain evidence="2 3">Poly30</strain>
    </source>
</reference>
<dbReference type="InterPro" id="IPR024079">
    <property type="entry name" value="MetalloPept_cat_dom_sf"/>
</dbReference>
<dbReference type="InterPro" id="IPR001590">
    <property type="entry name" value="Peptidase_M12B"/>
</dbReference>
<dbReference type="GO" id="GO:0004222">
    <property type="term" value="F:metalloendopeptidase activity"/>
    <property type="evidence" value="ECO:0007669"/>
    <property type="project" value="InterPro"/>
</dbReference>
<dbReference type="Gene3D" id="3.40.390.10">
    <property type="entry name" value="Collagenase (Catalytic Domain)"/>
    <property type="match status" value="1"/>
</dbReference>
<name>A0A518ELF6_9BACT</name>
<protein>
    <recommendedName>
        <fullName evidence="1">Peptidase M12B domain-containing protein</fullName>
    </recommendedName>
</protein>
<feature type="domain" description="Peptidase M12B" evidence="1">
    <location>
        <begin position="177"/>
        <end position="372"/>
    </location>
</feature>
<dbReference type="PROSITE" id="PS50215">
    <property type="entry name" value="ADAM_MEPRO"/>
    <property type="match status" value="1"/>
</dbReference>
<sequence>MARLAGLDSFELVAVEAPEDDPDSFSMLVETAEHTWTLALERRSVWSPDAQLIVMGGHGERNASVLAPSRTYRGRILEIPGSRVSVGFTDAGFRAVLHRPGEPAAAIEPSGFDDGLSVYYEVSDVRHPSTSCQQPTLADLRQDPREAQRGIAPRTGRPGVVPPGSGNTLGATSSAMYVAELGVDSDFEYFQFNMNSVSRTRDEIAIIVNNINLAYEQDVSIAHVVTRLIVRTDASTDPYTSAEGSAINNEQRAEWTNNQSDALYDLVLHMTGLNTWRPGSTGAMDFSLIGRAYAIGVVCNRSAAFCFSEGTSNDLSQAQFVGHELGHLWNGRHCDNDSSTSNTCINAMPCLLMCSTINGCQNMSLVEFGPCNAGRVIDHRNARQACLDVSDSGFLWVQFRDCGMTCGENGTSDFPFSSLTQTLNATGSPLRVKIFSGTTASAPDDVFPMIISHFVVLEAFNPQAGVVRIGD</sequence>
<gene>
    <name evidence="2" type="ORF">Poly30_03960</name>
</gene>
<accession>A0A518ELF6</accession>
<dbReference type="AlphaFoldDB" id="A0A518ELF6"/>
<keyword evidence="3" id="KW-1185">Reference proteome</keyword>
<dbReference type="EMBL" id="CP036434">
    <property type="protein sequence ID" value="QDV04902.1"/>
    <property type="molecule type" value="Genomic_DNA"/>
</dbReference>
<proteinExistence type="predicted"/>
<evidence type="ECO:0000313" key="3">
    <source>
        <dbReference type="Proteomes" id="UP000320390"/>
    </source>
</evidence>
<organism evidence="2 3">
    <name type="scientific">Saltatorellus ferox</name>
    <dbReference type="NCBI Taxonomy" id="2528018"/>
    <lineage>
        <taxon>Bacteria</taxon>
        <taxon>Pseudomonadati</taxon>
        <taxon>Planctomycetota</taxon>
        <taxon>Planctomycetia</taxon>
        <taxon>Planctomycetia incertae sedis</taxon>
        <taxon>Saltatorellus</taxon>
    </lineage>
</organism>
<dbReference type="Pfam" id="PF13582">
    <property type="entry name" value="Reprolysin_3"/>
    <property type="match status" value="1"/>
</dbReference>
<dbReference type="GO" id="GO:0006508">
    <property type="term" value="P:proteolysis"/>
    <property type="evidence" value="ECO:0007669"/>
    <property type="project" value="InterPro"/>
</dbReference>